<keyword evidence="3" id="KW-0731">Sigma factor</keyword>
<dbReference type="Pfam" id="PF04542">
    <property type="entry name" value="Sigma70_r2"/>
    <property type="match status" value="1"/>
</dbReference>
<dbReference type="InterPro" id="IPR013249">
    <property type="entry name" value="RNA_pol_sigma70_r4_t2"/>
</dbReference>
<dbReference type="GO" id="GO:0006352">
    <property type="term" value="P:DNA-templated transcription initiation"/>
    <property type="evidence" value="ECO:0007669"/>
    <property type="project" value="InterPro"/>
</dbReference>
<proteinExistence type="inferred from homology"/>
<dbReference type="InterPro" id="IPR013324">
    <property type="entry name" value="RNA_pol_sigma_r3/r4-like"/>
</dbReference>
<dbReference type="GO" id="GO:0016987">
    <property type="term" value="F:sigma factor activity"/>
    <property type="evidence" value="ECO:0007669"/>
    <property type="project" value="UniProtKB-KW"/>
</dbReference>
<evidence type="ECO:0000256" key="2">
    <source>
        <dbReference type="ARBA" id="ARBA00023015"/>
    </source>
</evidence>
<evidence type="ECO:0000256" key="3">
    <source>
        <dbReference type="ARBA" id="ARBA00023082"/>
    </source>
</evidence>
<keyword evidence="8" id="KW-1185">Reference proteome</keyword>
<organism evidence="7 8">
    <name type="scientific">Cytobacillus solani</name>
    <dbReference type="NCBI Taxonomy" id="1637975"/>
    <lineage>
        <taxon>Bacteria</taxon>
        <taxon>Bacillati</taxon>
        <taxon>Bacillota</taxon>
        <taxon>Bacilli</taxon>
        <taxon>Bacillales</taxon>
        <taxon>Bacillaceae</taxon>
        <taxon>Cytobacillus</taxon>
    </lineage>
</organism>
<dbReference type="SUPFAM" id="SSF88659">
    <property type="entry name" value="Sigma3 and sigma4 domains of RNA polymerase sigma factors"/>
    <property type="match status" value="1"/>
</dbReference>
<evidence type="ECO:0000256" key="4">
    <source>
        <dbReference type="ARBA" id="ARBA00023163"/>
    </source>
</evidence>
<dbReference type="CDD" id="cd06171">
    <property type="entry name" value="Sigma70_r4"/>
    <property type="match status" value="1"/>
</dbReference>
<evidence type="ECO:0000259" key="5">
    <source>
        <dbReference type="Pfam" id="PF04542"/>
    </source>
</evidence>
<dbReference type="NCBIfam" id="TIGR02937">
    <property type="entry name" value="sigma70-ECF"/>
    <property type="match status" value="1"/>
</dbReference>
<gene>
    <name evidence="7" type="ORF">AN957_07585</name>
</gene>
<dbReference type="Gene3D" id="1.10.1740.10">
    <property type="match status" value="1"/>
</dbReference>
<reference evidence="7 8" key="1">
    <citation type="submission" date="2015-09" db="EMBL/GenBank/DDBJ databases">
        <title>Genome sequencing project for genomic taxonomy and phylogenomics of Bacillus-like bacteria.</title>
        <authorList>
            <person name="Liu B."/>
            <person name="Wang J."/>
            <person name="Zhu Y."/>
            <person name="Liu G."/>
            <person name="Chen Q."/>
            <person name="Chen Z."/>
            <person name="Lan J."/>
            <person name="Che J."/>
            <person name="Ge C."/>
            <person name="Shi H."/>
            <person name="Pan Z."/>
            <person name="Liu X."/>
        </authorList>
    </citation>
    <scope>NUCLEOTIDE SEQUENCE [LARGE SCALE GENOMIC DNA]</scope>
    <source>
        <strain evidence="7 8">FJAT-18043</strain>
    </source>
</reference>
<evidence type="ECO:0000313" key="8">
    <source>
        <dbReference type="Proteomes" id="UP000050996"/>
    </source>
</evidence>
<dbReference type="Pfam" id="PF08281">
    <property type="entry name" value="Sigma70_r4_2"/>
    <property type="match status" value="1"/>
</dbReference>
<dbReference type="GO" id="GO:0003677">
    <property type="term" value="F:DNA binding"/>
    <property type="evidence" value="ECO:0007669"/>
    <property type="project" value="InterPro"/>
</dbReference>
<keyword evidence="4" id="KW-0804">Transcription</keyword>
<dbReference type="InterPro" id="IPR014284">
    <property type="entry name" value="RNA_pol_sigma-70_dom"/>
</dbReference>
<dbReference type="InterPro" id="IPR007627">
    <property type="entry name" value="RNA_pol_sigma70_r2"/>
</dbReference>
<dbReference type="PANTHER" id="PTHR43133">
    <property type="entry name" value="RNA POLYMERASE ECF-TYPE SIGMA FACTO"/>
    <property type="match status" value="1"/>
</dbReference>
<keyword evidence="2" id="KW-0805">Transcription regulation</keyword>
<dbReference type="AlphaFoldDB" id="A0A0Q3QVK8"/>
<dbReference type="InterPro" id="IPR036388">
    <property type="entry name" value="WH-like_DNA-bd_sf"/>
</dbReference>
<feature type="domain" description="RNA polymerase sigma-70 region 2" evidence="5">
    <location>
        <begin position="8"/>
        <end position="70"/>
    </location>
</feature>
<dbReference type="Gene3D" id="1.10.10.10">
    <property type="entry name" value="Winged helix-like DNA-binding domain superfamily/Winged helix DNA-binding domain"/>
    <property type="match status" value="1"/>
</dbReference>
<dbReference type="InterPro" id="IPR039425">
    <property type="entry name" value="RNA_pol_sigma-70-like"/>
</dbReference>
<sequence length="173" mass="20760">MQFKKIMKENGEYLIRLAFYYVKNWSTAEDIVQEVFVTYCQKSDQFENRSSIRTYLAKITVNKCHDYLRSWKNKIYLYSNLLLGQSISNKESPEQLVINKDKNDMLIKEILEMSIKYREVILLYYYQEFTILEISKILNCSENTVKTRLSRAKSILKSKLEGIEWEVILREQH</sequence>
<dbReference type="PANTHER" id="PTHR43133:SF60">
    <property type="entry name" value="RNA POLYMERASE SIGMA FACTOR SIGV"/>
    <property type="match status" value="1"/>
</dbReference>
<protein>
    <submittedName>
        <fullName evidence="7">RNA polymerase subunit sigma-70</fullName>
    </submittedName>
</protein>
<evidence type="ECO:0000259" key="6">
    <source>
        <dbReference type="Pfam" id="PF08281"/>
    </source>
</evidence>
<comment type="similarity">
    <text evidence="1">Belongs to the sigma-70 factor family. ECF subfamily.</text>
</comment>
<dbReference type="Proteomes" id="UP000050996">
    <property type="component" value="Unassembled WGS sequence"/>
</dbReference>
<dbReference type="InterPro" id="IPR013325">
    <property type="entry name" value="RNA_pol_sigma_r2"/>
</dbReference>
<dbReference type="PATRIC" id="fig|1637975.4.peg.1251"/>
<feature type="domain" description="RNA polymerase sigma factor 70 region 4 type 2" evidence="6">
    <location>
        <begin position="105"/>
        <end position="154"/>
    </location>
</feature>
<name>A0A0Q3QVK8_9BACI</name>
<comment type="caution">
    <text evidence="7">The sequence shown here is derived from an EMBL/GenBank/DDBJ whole genome shotgun (WGS) entry which is preliminary data.</text>
</comment>
<evidence type="ECO:0000313" key="7">
    <source>
        <dbReference type="EMBL" id="KQL21838.1"/>
    </source>
</evidence>
<evidence type="ECO:0000256" key="1">
    <source>
        <dbReference type="ARBA" id="ARBA00010641"/>
    </source>
</evidence>
<accession>A0A0Q3QVK8</accession>
<dbReference type="SUPFAM" id="SSF88946">
    <property type="entry name" value="Sigma2 domain of RNA polymerase sigma factors"/>
    <property type="match status" value="1"/>
</dbReference>
<dbReference type="EMBL" id="LJIX01000006">
    <property type="protein sequence ID" value="KQL21838.1"/>
    <property type="molecule type" value="Genomic_DNA"/>
</dbReference>
<dbReference type="STRING" id="1637975.AN957_07585"/>